<proteinExistence type="inferred from homology"/>
<reference evidence="12 13" key="1">
    <citation type="submission" date="2016-02" db="EMBL/GenBank/DDBJ databases">
        <authorList>
            <person name="Wen L."/>
            <person name="He K."/>
            <person name="Yang H."/>
        </authorList>
    </citation>
    <scope>NUCLEOTIDE SEQUENCE [LARGE SCALE GENOMIC DNA]</scope>
    <source>
        <strain evidence="12 13">CZ1127</strain>
    </source>
</reference>
<keyword evidence="6 11" id="KW-0812">Transmembrane</keyword>
<dbReference type="EMBL" id="CP014224">
    <property type="protein sequence ID" value="ANW95490.1"/>
    <property type="molecule type" value="Genomic_DNA"/>
</dbReference>
<dbReference type="STRING" id="1790137.AXE80_03995"/>
<evidence type="ECO:0000256" key="6">
    <source>
        <dbReference type="ARBA" id="ARBA00022692"/>
    </source>
</evidence>
<evidence type="ECO:0000256" key="1">
    <source>
        <dbReference type="ARBA" id="ARBA00004162"/>
    </source>
</evidence>
<dbReference type="AlphaFoldDB" id="A0A1B1Y3Z7"/>
<evidence type="ECO:0000256" key="10">
    <source>
        <dbReference type="ARBA" id="ARBA00023136"/>
    </source>
</evidence>
<sequence>MIALQEGAMSPMFLIIMVIFVVFFMIIPQVRRTRNEKKFKESLVKGTKVVTTGGIHGKLVEVNEGTVMIETNAGKLLLEKTALSMELTKRYNAPEKK</sequence>
<keyword evidence="5" id="KW-1003">Cell membrane</keyword>
<keyword evidence="4" id="KW-0813">Transport</keyword>
<dbReference type="PANTHER" id="PTHR33909:SF1">
    <property type="entry name" value="SEC TRANSLOCON ACCESSORY COMPLEX SUBUNIT YAJC"/>
    <property type="match status" value="1"/>
</dbReference>
<dbReference type="NCBIfam" id="TIGR00739">
    <property type="entry name" value="yajC"/>
    <property type="match status" value="1"/>
</dbReference>
<dbReference type="KEGG" id="wfu:AXE80_03995"/>
<dbReference type="GO" id="GO:0005886">
    <property type="term" value="C:plasma membrane"/>
    <property type="evidence" value="ECO:0007669"/>
    <property type="project" value="UniProtKB-SubCell"/>
</dbReference>
<dbReference type="PANTHER" id="PTHR33909">
    <property type="entry name" value="SEC TRANSLOCON ACCESSORY COMPLEX SUBUNIT YAJC"/>
    <property type="match status" value="1"/>
</dbReference>
<dbReference type="RefSeq" id="WP_068824672.1">
    <property type="nucleotide sequence ID" value="NZ_CP014224.1"/>
</dbReference>
<keyword evidence="8 11" id="KW-1133">Transmembrane helix</keyword>
<keyword evidence="13" id="KW-1185">Reference proteome</keyword>
<accession>A0A1B1Y3Z7</accession>
<evidence type="ECO:0000256" key="11">
    <source>
        <dbReference type="SAM" id="Phobius"/>
    </source>
</evidence>
<evidence type="ECO:0000313" key="13">
    <source>
        <dbReference type="Proteomes" id="UP000092967"/>
    </source>
</evidence>
<evidence type="ECO:0000256" key="7">
    <source>
        <dbReference type="ARBA" id="ARBA00022927"/>
    </source>
</evidence>
<comment type="similarity">
    <text evidence="2">Belongs to the YajC family.</text>
</comment>
<dbReference type="InterPro" id="IPR003849">
    <property type="entry name" value="Preprotein_translocase_YajC"/>
</dbReference>
<evidence type="ECO:0000313" key="12">
    <source>
        <dbReference type="EMBL" id="ANW95490.1"/>
    </source>
</evidence>
<evidence type="ECO:0000256" key="3">
    <source>
        <dbReference type="ARBA" id="ARBA00014962"/>
    </source>
</evidence>
<keyword evidence="9" id="KW-0811">Translocation</keyword>
<evidence type="ECO:0000256" key="4">
    <source>
        <dbReference type="ARBA" id="ARBA00022448"/>
    </source>
</evidence>
<evidence type="ECO:0000256" key="5">
    <source>
        <dbReference type="ARBA" id="ARBA00022475"/>
    </source>
</evidence>
<protein>
    <recommendedName>
        <fullName evidence="3">Sec translocon accessory complex subunit YajC</fullName>
    </recommendedName>
</protein>
<dbReference type="GO" id="GO:0015031">
    <property type="term" value="P:protein transport"/>
    <property type="evidence" value="ECO:0007669"/>
    <property type="project" value="UniProtKB-KW"/>
</dbReference>
<comment type="subcellular location">
    <subcellularLocation>
        <location evidence="1">Cell membrane</location>
        <topology evidence="1">Single-pass membrane protein</topology>
    </subcellularLocation>
</comment>
<dbReference type="OrthoDB" id="9800132at2"/>
<name>A0A1B1Y3Z7_9FLAO</name>
<evidence type="ECO:0000256" key="8">
    <source>
        <dbReference type="ARBA" id="ARBA00022989"/>
    </source>
</evidence>
<keyword evidence="10 11" id="KW-0472">Membrane</keyword>
<dbReference type="Proteomes" id="UP000092967">
    <property type="component" value="Chromosome"/>
</dbReference>
<evidence type="ECO:0000256" key="9">
    <source>
        <dbReference type="ARBA" id="ARBA00023010"/>
    </source>
</evidence>
<keyword evidence="7" id="KW-0653">Protein transport</keyword>
<dbReference type="PRINTS" id="PR01853">
    <property type="entry name" value="YAJCTRNLCASE"/>
</dbReference>
<organism evidence="12 13">
    <name type="scientific">Wenyingzhuangia fucanilytica</name>
    <dbReference type="NCBI Taxonomy" id="1790137"/>
    <lineage>
        <taxon>Bacteria</taxon>
        <taxon>Pseudomonadati</taxon>
        <taxon>Bacteroidota</taxon>
        <taxon>Flavobacteriia</taxon>
        <taxon>Flavobacteriales</taxon>
        <taxon>Flavobacteriaceae</taxon>
        <taxon>Wenyingzhuangia</taxon>
    </lineage>
</organism>
<evidence type="ECO:0000256" key="2">
    <source>
        <dbReference type="ARBA" id="ARBA00006742"/>
    </source>
</evidence>
<dbReference type="SMART" id="SM01323">
    <property type="entry name" value="YajC"/>
    <property type="match status" value="1"/>
</dbReference>
<dbReference type="Pfam" id="PF02699">
    <property type="entry name" value="YajC"/>
    <property type="match status" value="1"/>
</dbReference>
<gene>
    <name evidence="12" type="ORF">AXE80_03995</name>
</gene>
<feature type="transmembrane region" description="Helical" evidence="11">
    <location>
        <begin position="12"/>
        <end position="30"/>
    </location>
</feature>